<dbReference type="Proteomes" id="UP000614424">
    <property type="component" value="Unassembled WGS sequence"/>
</dbReference>
<gene>
    <name evidence="3" type="ORF">H8E41_06430</name>
</gene>
<feature type="chain" id="PRO_5035157138" description="Doubled CXXCH motif domain-containing protein" evidence="1">
    <location>
        <begin position="23"/>
        <end position="585"/>
    </location>
</feature>
<organism evidence="3 4">
    <name type="scientific">Candidatus Desulfobia pelagia</name>
    <dbReference type="NCBI Taxonomy" id="2841692"/>
    <lineage>
        <taxon>Bacteria</taxon>
        <taxon>Pseudomonadati</taxon>
        <taxon>Thermodesulfobacteriota</taxon>
        <taxon>Desulfobulbia</taxon>
        <taxon>Desulfobulbales</taxon>
        <taxon>Desulfobulbaceae</taxon>
        <taxon>Candidatus Desulfobia</taxon>
    </lineage>
</organism>
<dbReference type="InterPro" id="IPR010177">
    <property type="entry name" value="Paired_CXXCH_1"/>
</dbReference>
<reference evidence="3 4" key="1">
    <citation type="submission" date="2020-08" db="EMBL/GenBank/DDBJ databases">
        <title>Bridging the membrane lipid divide: bacteria of the FCB group superphylum have the potential to synthesize archaeal ether lipids.</title>
        <authorList>
            <person name="Villanueva L."/>
            <person name="Von Meijenfeldt F.A.B."/>
            <person name="Westbye A.B."/>
            <person name="Yadav S."/>
            <person name="Hopmans E.C."/>
            <person name="Dutilh B.E."/>
            <person name="Sinninghe Damste J.S."/>
        </authorList>
    </citation>
    <scope>NUCLEOTIDE SEQUENCE [LARGE SCALE GENOMIC DNA]</scope>
    <source>
        <strain evidence="3">NIOZ-UU47</strain>
    </source>
</reference>
<name>A0A8J6TFD0_9BACT</name>
<comment type="caution">
    <text evidence="3">The sequence shown here is derived from an EMBL/GenBank/DDBJ whole genome shotgun (WGS) entry which is preliminary data.</text>
</comment>
<evidence type="ECO:0000313" key="3">
    <source>
        <dbReference type="EMBL" id="MBC8317525.1"/>
    </source>
</evidence>
<evidence type="ECO:0000313" key="4">
    <source>
        <dbReference type="Proteomes" id="UP000614424"/>
    </source>
</evidence>
<feature type="domain" description="Doubled CXXCH motif" evidence="2">
    <location>
        <begin position="226"/>
        <end position="266"/>
    </location>
</feature>
<feature type="domain" description="Doubled CXXCH motif" evidence="2">
    <location>
        <begin position="171"/>
        <end position="204"/>
    </location>
</feature>
<dbReference type="AlphaFoldDB" id="A0A8J6TFD0"/>
<dbReference type="Pfam" id="PF09699">
    <property type="entry name" value="Paired_CXXCH_1"/>
    <property type="match status" value="2"/>
</dbReference>
<evidence type="ECO:0000259" key="2">
    <source>
        <dbReference type="Pfam" id="PF09699"/>
    </source>
</evidence>
<accession>A0A8J6TFD0</accession>
<dbReference type="InterPro" id="IPR036280">
    <property type="entry name" value="Multihaem_cyt_sf"/>
</dbReference>
<keyword evidence="1" id="KW-0732">Signal</keyword>
<feature type="signal peptide" evidence="1">
    <location>
        <begin position="1"/>
        <end position="22"/>
    </location>
</feature>
<sequence length="585" mass="63869">MKHNLLIPILFSFLSLGTTASADRSIINSKHNLSASGPGEIRALSEDRICIFCHTPHNATPYTPLWNKTLEPRTYTLYQSSTLASSPQQPSGPTRLCLSCHDGTIALGDVIQPAEGIQMTMEITANRRSYIGTDISNDHPVSFNYYEALPNPQLAQTIPPNLRTYGDGNIHCTTCHDPHDDTFGKFLIMDNTFSNLCTTCHDNVSGWIGSSHANSTLIWISPELKHQTVAEHGCSSCHVSHGAGGPKRLLYALEEEKVCYPCHDGSAAAHNIKYQFSKISHHPIESTTIDITGNSHDPAENITFLQGHVECIDCHNPHAANGTLANDVPDQARDASGRLSLVKGKDITTGIVDPITYEYELCFKCHGNLSNSIPIVTRWFNDNDTIREFDPANPSYHPVVSIGQNADMPSLPSTDEPGLTASSMITCVDCHDSNDTSELGKGGPRGPHGSIYRPILRQRYDTLDNMLESTFAYALCYRCHDRTNIFSNTNDSFIFDDLAVNFSGHKHHVVNQHTPCSTCHDPHGVPFDVNDGGSHTHLINFAVAIVSPFGGNSTPLFQDNGDRVGSCVLICHGASHDGVTTGVYP</sequence>
<protein>
    <recommendedName>
        <fullName evidence="2">Doubled CXXCH motif domain-containing protein</fullName>
    </recommendedName>
</protein>
<proteinExistence type="predicted"/>
<dbReference type="Gene3D" id="1.10.1130.10">
    <property type="entry name" value="Flavocytochrome C3, Chain A"/>
    <property type="match status" value="1"/>
</dbReference>
<dbReference type="EMBL" id="JACNJZ010000092">
    <property type="protein sequence ID" value="MBC8317525.1"/>
    <property type="molecule type" value="Genomic_DNA"/>
</dbReference>
<dbReference type="SUPFAM" id="SSF48695">
    <property type="entry name" value="Multiheme cytochromes"/>
    <property type="match status" value="1"/>
</dbReference>
<evidence type="ECO:0000256" key="1">
    <source>
        <dbReference type="SAM" id="SignalP"/>
    </source>
</evidence>
<dbReference type="NCBIfam" id="TIGR01905">
    <property type="entry name" value="paired_CXXCH_1"/>
    <property type="match status" value="2"/>
</dbReference>